<evidence type="ECO:0000313" key="2">
    <source>
        <dbReference type="EMBL" id="MEY8763725.1"/>
    </source>
</evidence>
<comment type="caution">
    <text evidence="2">The sequence shown here is derived from an EMBL/GenBank/DDBJ whole genome shotgun (WGS) entry which is preliminary data.</text>
</comment>
<evidence type="ECO:0008006" key="4">
    <source>
        <dbReference type="Google" id="ProtNLM"/>
    </source>
</evidence>
<reference evidence="2 3" key="1">
    <citation type="submission" date="2024-08" db="EMBL/GenBank/DDBJ databases">
        <title>Clostridium lapicellarii sp. nov., and Clostridium renhuaiense sp. nov., two species isolated from the mud in a fermentation cellar used for producing sauce-flavour Chinese liquors.</title>
        <authorList>
            <person name="Yang F."/>
            <person name="Wang H."/>
            <person name="Chen L.Q."/>
            <person name="Zhou N."/>
            <person name="Lu J.J."/>
            <person name="Pu X.X."/>
            <person name="Wan B."/>
            <person name="Wang L."/>
            <person name="Liu S.J."/>
        </authorList>
    </citation>
    <scope>NUCLEOTIDE SEQUENCE [LARGE SCALE GENOMIC DNA]</scope>
    <source>
        <strain evidence="2 3">MT-113</strain>
    </source>
</reference>
<gene>
    <name evidence="2" type="ORF">AB8S09_08740</name>
</gene>
<dbReference type="Proteomes" id="UP001565220">
    <property type="component" value="Unassembled WGS sequence"/>
</dbReference>
<evidence type="ECO:0000313" key="3">
    <source>
        <dbReference type="Proteomes" id="UP001565220"/>
    </source>
</evidence>
<keyword evidence="3" id="KW-1185">Reference proteome</keyword>
<keyword evidence="1" id="KW-0812">Transmembrane</keyword>
<dbReference type="EMBL" id="JBGFFE010000010">
    <property type="protein sequence ID" value="MEY8763725.1"/>
    <property type="molecule type" value="Genomic_DNA"/>
</dbReference>
<evidence type="ECO:0000256" key="1">
    <source>
        <dbReference type="SAM" id="Phobius"/>
    </source>
</evidence>
<accession>A0ABV4DWW8</accession>
<protein>
    <recommendedName>
        <fullName evidence="4">ABC transporter permease</fullName>
    </recommendedName>
</protein>
<dbReference type="RefSeq" id="WP_369868950.1">
    <property type="nucleotide sequence ID" value="NZ_JBGFFE010000010.1"/>
</dbReference>
<keyword evidence="1" id="KW-0472">Membrane</keyword>
<keyword evidence="1" id="KW-1133">Transmembrane helix</keyword>
<feature type="transmembrane region" description="Helical" evidence="1">
    <location>
        <begin position="40"/>
        <end position="63"/>
    </location>
</feature>
<name>A0ABV4DWW8_9CLOT</name>
<proteinExistence type="predicted"/>
<organism evidence="2 3">
    <name type="scientific">Clostridium lapidicellarium</name>
    <dbReference type="NCBI Taxonomy" id="3240931"/>
    <lineage>
        <taxon>Bacteria</taxon>
        <taxon>Bacillati</taxon>
        <taxon>Bacillota</taxon>
        <taxon>Clostridia</taxon>
        <taxon>Eubacteriales</taxon>
        <taxon>Clostridiaceae</taxon>
        <taxon>Clostridium</taxon>
    </lineage>
</organism>
<sequence>MIFFLYLSGFLALSLGIKLFYKQGKRISNKNYSERELLQYWTKNMISNITAMCITALFVLFIIPPLIWMSAPKETSITNKVLETKNLVPISSSGKNSYVREVKNKNSKTCIINTGDNENRDLQSFNSKSVEIIPTANENPKYEKIAEYRMKKLKGSWIIPNSINDIYANIYTNYGQKNFIKDKVRLIVPPGSKQ</sequence>